<proteinExistence type="inferred from homology"/>
<evidence type="ECO:0000313" key="9">
    <source>
        <dbReference type="EnsemblMetazoa" id="HelroP132470"/>
    </source>
</evidence>
<reference evidence="9" key="3">
    <citation type="submission" date="2015-06" db="UniProtKB">
        <authorList>
            <consortium name="EnsemblMetazoa"/>
        </authorList>
    </citation>
    <scope>IDENTIFICATION</scope>
</reference>
<dbReference type="PRINTS" id="PR00792">
    <property type="entry name" value="PEPSIN"/>
</dbReference>
<keyword evidence="3" id="KW-0812">Transmembrane</keyword>
<dbReference type="InterPro" id="IPR001461">
    <property type="entry name" value="Aspartic_peptidase_A1"/>
</dbReference>
<evidence type="ECO:0000313" key="10">
    <source>
        <dbReference type="Proteomes" id="UP000015101"/>
    </source>
</evidence>
<dbReference type="RefSeq" id="XP_009029724.1">
    <property type="nucleotide sequence ID" value="XM_009031476.1"/>
</dbReference>
<comment type="similarity">
    <text evidence="2 6">Belongs to the peptidase A1 family.</text>
</comment>
<keyword evidence="6" id="KW-0378">Hydrolase</keyword>
<dbReference type="EMBL" id="AMQM01007764">
    <property type="status" value="NOT_ANNOTATED_CDS"/>
    <property type="molecule type" value="Genomic_DNA"/>
</dbReference>
<comment type="subcellular location">
    <subcellularLocation>
        <location evidence="1">Membrane</location>
        <topology evidence="1">Single-pass type I membrane protein</topology>
    </subcellularLocation>
</comment>
<evidence type="ECO:0000256" key="1">
    <source>
        <dbReference type="ARBA" id="ARBA00004479"/>
    </source>
</evidence>
<dbReference type="InParanoid" id="T1EHY7"/>
<protein>
    <recommendedName>
        <fullName evidence="7">Peptidase A1 domain-containing protein</fullName>
    </recommendedName>
</protein>
<dbReference type="CTD" id="20196187"/>
<dbReference type="SUPFAM" id="SSF50630">
    <property type="entry name" value="Acid proteases"/>
    <property type="match status" value="1"/>
</dbReference>
<dbReference type="FunFam" id="2.40.70.10:FF:000007">
    <property type="entry name" value="Beta-secretase 1"/>
    <property type="match status" value="1"/>
</dbReference>
<dbReference type="GO" id="GO:0006508">
    <property type="term" value="P:proteolysis"/>
    <property type="evidence" value="ECO:0007669"/>
    <property type="project" value="UniProtKB-KW"/>
</dbReference>
<dbReference type="PRINTS" id="PR01815">
    <property type="entry name" value="BACEFAMILY"/>
</dbReference>
<evidence type="ECO:0000256" key="5">
    <source>
        <dbReference type="ARBA" id="ARBA00023136"/>
    </source>
</evidence>
<keyword evidence="10" id="KW-1185">Reference proteome</keyword>
<keyword evidence="5" id="KW-0472">Membrane</keyword>
<evidence type="ECO:0000256" key="6">
    <source>
        <dbReference type="RuleBase" id="RU000454"/>
    </source>
</evidence>
<dbReference type="OrthoDB" id="2747330at2759"/>
<dbReference type="Pfam" id="PF00026">
    <property type="entry name" value="Asp"/>
    <property type="match status" value="1"/>
</dbReference>
<dbReference type="HOGENOM" id="CLU_1173168_0_0_1"/>
<evidence type="ECO:0000259" key="7">
    <source>
        <dbReference type="PROSITE" id="PS51767"/>
    </source>
</evidence>
<dbReference type="InterPro" id="IPR009119">
    <property type="entry name" value="BACE"/>
</dbReference>
<dbReference type="STRING" id="6412.T1EHY7"/>
<dbReference type="OMA" id="PNNATHY"/>
<evidence type="ECO:0000256" key="2">
    <source>
        <dbReference type="ARBA" id="ARBA00007447"/>
    </source>
</evidence>
<dbReference type="InterPro" id="IPR021109">
    <property type="entry name" value="Peptidase_aspartic_dom_sf"/>
</dbReference>
<keyword evidence="6" id="KW-0064">Aspartyl protease</keyword>
<dbReference type="EnsemblMetazoa" id="HelroT132470">
    <property type="protein sequence ID" value="HelroP132470"/>
    <property type="gene ID" value="HelroG132470"/>
</dbReference>
<dbReference type="InterPro" id="IPR001969">
    <property type="entry name" value="Aspartic_peptidase_AS"/>
</dbReference>
<dbReference type="GO" id="GO:0016020">
    <property type="term" value="C:membrane"/>
    <property type="evidence" value="ECO:0007669"/>
    <property type="project" value="UniProtKB-SubCell"/>
</dbReference>
<dbReference type="Proteomes" id="UP000015101">
    <property type="component" value="Unassembled WGS sequence"/>
</dbReference>
<dbReference type="EMBL" id="KB097661">
    <property type="protein sequence ID" value="ESN92225.1"/>
    <property type="molecule type" value="Genomic_DNA"/>
</dbReference>
<accession>T1EHY7</accession>
<dbReference type="KEGG" id="hro:HELRODRAFT_132470"/>
<evidence type="ECO:0000256" key="4">
    <source>
        <dbReference type="ARBA" id="ARBA00022989"/>
    </source>
</evidence>
<organism evidence="9 10">
    <name type="scientific">Helobdella robusta</name>
    <name type="common">Californian leech</name>
    <dbReference type="NCBI Taxonomy" id="6412"/>
    <lineage>
        <taxon>Eukaryota</taxon>
        <taxon>Metazoa</taxon>
        <taxon>Spiralia</taxon>
        <taxon>Lophotrochozoa</taxon>
        <taxon>Annelida</taxon>
        <taxon>Clitellata</taxon>
        <taxon>Hirudinea</taxon>
        <taxon>Rhynchobdellida</taxon>
        <taxon>Glossiphoniidae</taxon>
        <taxon>Helobdella</taxon>
    </lineage>
</organism>
<gene>
    <name evidence="9" type="primary">20196187</name>
    <name evidence="8" type="ORF">HELRODRAFT_132470</name>
</gene>
<dbReference type="AlphaFoldDB" id="T1EHY7"/>
<sequence>GHGYYVEIFIGTPPQSFNFLIDTGSSNFAVASKPHPFLDRYFNSSLSSTFNPYPNKMVHLPYVLGEWRGFLGQEIIRLPTIKNISIETTMSFITSSNDFFLYGGNWQGIWGLGYDELSRDENFGGNGVTLWDSIVRQLRIEDVFSLNLCQEHGTMVGWLVGWLLLGGIDSEDFVGNLHYVSLRKEWYYEVVIVDLSLGGASLGMDCKEYNYNKSIVDSGTTNLHLPNAVYNELVQRL</sequence>
<reference evidence="8 10" key="2">
    <citation type="journal article" date="2013" name="Nature">
        <title>Insights into bilaterian evolution from three spiralian genomes.</title>
        <authorList>
            <person name="Simakov O."/>
            <person name="Marletaz F."/>
            <person name="Cho S.J."/>
            <person name="Edsinger-Gonzales E."/>
            <person name="Havlak P."/>
            <person name="Hellsten U."/>
            <person name="Kuo D.H."/>
            <person name="Larsson T."/>
            <person name="Lv J."/>
            <person name="Arendt D."/>
            <person name="Savage R."/>
            <person name="Osoegawa K."/>
            <person name="de Jong P."/>
            <person name="Grimwood J."/>
            <person name="Chapman J.A."/>
            <person name="Shapiro H."/>
            <person name="Aerts A."/>
            <person name="Otillar R.P."/>
            <person name="Terry A.Y."/>
            <person name="Boore J.L."/>
            <person name="Grigoriev I.V."/>
            <person name="Lindberg D.R."/>
            <person name="Seaver E.C."/>
            <person name="Weisblat D.A."/>
            <person name="Putnam N.H."/>
            <person name="Rokhsar D.S."/>
        </authorList>
    </citation>
    <scope>NUCLEOTIDE SEQUENCE</scope>
</reference>
<reference evidence="10" key="1">
    <citation type="submission" date="2012-12" db="EMBL/GenBank/DDBJ databases">
        <authorList>
            <person name="Hellsten U."/>
            <person name="Grimwood J."/>
            <person name="Chapman J.A."/>
            <person name="Shapiro H."/>
            <person name="Aerts A."/>
            <person name="Otillar R.P."/>
            <person name="Terry A.Y."/>
            <person name="Boore J.L."/>
            <person name="Simakov O."/>
            <person name="Marletaz F."/>
            <person name="Cho S.-J."/>
            <person name="Edsinger-Gonzales E."/>
            <person name="Havlak P."/>
            <person name="Kuo D.-H."/>
            <person name="Larsson T."/>
            <person name="Lv J."/>
            <person name="Arendt D."/>
            <person name="Savage R."/>
            <person name="Osoegawa K."/>
            <person name="de Jong P."/>
            <person name="Lindberg D.R."/>
            <person name="Seaver E.C."/>
            <person name="Weisblat D.A."/>
            <person name="Putnam N.H."/>
            <person name="Grigoriev I.V."/>
            <person name="Rokhsar D.S."/>
        </authorList>
    </citation>
    <scope>NUCLEOTIDE SEQUENCE</scope>
</reference>
<evidence type="ECO:0000256" key="3">
    <source>
        <dbReference type="ARBA" id="ARBA00022692"/>
    </source>
</evidence>
<evidence type="ECO:0000313" key="8">
    <source>
        <dbReference type="EMBL" id="ESN92225.1"/>
    </source>
</evidence>
<dbReference type="PROSITE" id="PS00141">
    <property type="entry name" value="ASP_PROTEASE"/>
    <property type="match status" value="1"/>
</dbReference>
<dbReference type="PROSITE" id="PS51767">
    <property type="entry name" value="PEPTIDASE_A1"/>
    <property type="match status" value="1"/>
</dbReference>
<dbReference type="PANTHER" id="PTHR47966">
    <property type="entry name" value="BETA-SITE APP-CLEAVING ENZYME, ISOFORM A-RELATED"/>
    <property type="match status" value="1"/>
</dbReference>
<keyword evidence="6" id="KW-0645">Protease</keyword>
<dbReference type="Gene3D" id="2.40.70.10">
    <property type="entry name" value="Acid Proteases"/>
    <property type="match status" value="2"/>
</dbReference>
<dbReference type="InterPro" id="IPR033121">
    <property type="entry name" value="PEPTIDASE_A1"/>
</dbReference>
<dbReference type="GeneID" id="20196187"/>
<dbReference type="GO" id="GO:0004190">
    <property type="term" value="F:aspartic-type endopeptidase activity"/>
    <property type="evidence" value="ECO:0007669"/>
    <property type="project" value="UniProtKB-KW"/>
</dbReference>
<name>T1EHY7_HELRO</name>
<feature type="domain" description="Peptidase A1" evidence="7">
    <location>
        <begin position="4"/>
        <end position="237"/>
    </location>
</feature>
<keyword evidence="4" id="KW-1133">Transmembrane helix</keyword>
<dbReference type="eggNOG" id="KOG1339">
    <property type="taxonomic scope" value="Eukaryota"/>
</dbReference>